<evidence type="ECO:0000259" key="1">
    <source>
        <dbReference type="Pfam" id="PF01541"/>
    </source>
</evidence>
<dbReference type="InterPro" id="IPR000305">
    <property type="entry name" value="GIY-YIG_endonuc"/>
</dbReference>
<dbReference type="Proteomes" id="UP001152320">
    <property type="component" value="Unassembled WGS sequence"/>
</dbReference>
<organism evidence="2 3">
    <name type="scientific">Holothuria leucospilota</name>
    <name type="common">Black long sea cucumber</name>
    <name type="synonym">Mertensiothuria leucospilota</name>
    <dbReference type="NCBI Taxonomy" id="206669"/>
    <lineage>
        <taxon>Eukaryota</taxon>
        <taxon>Metazoa</taxon>
        <taxon>Echinodermata</taxon>
        <taxon>Eleutherozoa</taxon>
        <taxon>Echinozoa</taxon>
        <taxon>Holothuroidea</taxon>
        <taxon>Aspidochirotacea</taxon>
        <taxon>Aspidochirotida</taxon>
        <taxon>Holothuriidae</taxon>
        <taxon>Holothuria</taxon>
    </lineage>
</organism>
<feature type="domain" description="GIY-YIG" evidence="1">
    <location>
        <begin position="256"/>
        <end position="289"/>
    </location>
</feature>
<evidence type="ECO:0000313" key="3">
    <source>
        <dbReference type="Proteomes" id="UP001152320"/>
    </source>
</evidence>
<keyword evidence="3" id="KW-1185">Reference proteome</keyword>
<evidence type="ECO:0000313" key="2">
    <source>
        <dbReference type="EMBL" id="KAJ8018524.1"/>
    </source>
</evidence>
<sequence length="314" mass="35365">MGCLNHFIYLLNAECTSLRFTHTSSPVSVDFFDVTLTKNPDFSISTDLFVKNTDTHHVLHNSSCHPPPPPPHHIKRSIAFSQALRIMRICIDPLRARERCRELCHWLIRRGFSNGKVMAHISKALSPPPRRETRHIPVDTRKVPLVLTYYPGLPDVGAILRKFKPVLLRSPTAQMFNLQPILSFRQSSNLKSRLVRAGLSGPKPASARESLKPSPTPCGDKRNLCSCFTTNTFISSKMTGNRFNCVNAGASCKTRWCIYVISCESRGCQYTGCTNNLRLRIKYHKSALEAIVQENFLRLTLIYCIATLALVKAV</sequence>
<dbReference type="SUPFAM" id="SSF82771">
    <property type="entry name" value="GIY-YIG endonuclease"/>
    <property type="match status" value="1"/>
</dbReference>
<dbReference type="PANTHER" id="PTHR21301:SF10">
    <property type="entry name" value="REVERSE TRANSCRIPTASE DOMAIN-CONTAINING PROTEIN"/>
    <property type="match status" value="1"/>
</dbReference>
<gene>
    <name evidence="2" type="ORF">HOLleu_43442</name>
</gene>
<comment type="caution">
    <text evidence="2">The sequence shown here is derived from an EMBL/GenBank/DDBJ whole genome shotgun (WGS) entry which is preliminary data.</text>
</comment>
<dbReference type="Gene3D" id="3.40.1440.10">
    <property type="entry name" value="GIY-YIG endonuclease"/>
    <property type="match status" value="1"/>
</dbReference>
<proteinExistence type="predicted"/>
<dbReference type="OrthoDB" id="10025388at2759"/>
<reference evidence="2" key="1">
    <citation type="submission" date="2021-10" db="EMBL/GenBank/DDBJ databases">
        <title>Tropical sea cucumber genome reveals ecological adaptation and Cuvierian tubules defense mechanism.</title>
        <authorList>
            <person name="Chen T."/>
        </authorList>
    </citation>
    <scope>NUCLEOTIDE SEQUENCE</scope>
    <source>
        <strain evidence="2">Nanhai2018</strain>
        <tissue evidence="2">Muscle</tissue>
    </source>
</reference>
<dbReference type="EMBL" id="JAIZAY010000311">
    <property type="protein sequence ID" value="KAJ8018524.1"/>
    <property type="molecule type" value="Genomic_DNA"/>
</dbReference>
<dbReference type="CDD" id="cd00719">
    <property type="entry name" value="GIY-YIG_SF"/>
    <property type="match status" value="1"/>
</dbReference>
<dbReference type="AlphaFoldDB" id="A0A9Q0YDS9"/>
<dbReference type="PANTHER" id="PTHR21301">
    <property type="entry name" value="REVERSE TRANSCRIPTASE"/>
    <property type="match status" value="1"/>
</dbReference>
<accession>A0A9Q0YDS9</accession>
<protein>
    <recommendedName>
        <fullName evidence="1">GIY-YIG domain-containing protein</fullName>
    </recommendedName>
</protein>
<dbReference type="Pfam" id="PF01541">
    <property type="entry name" value="GIY-YIG"/>
    <property type="match status" value="1"/>
</dbReference>
<name>A0A9Q0YDS9_HOLLE</name>
<dbReference type="InterPro" id="IPR035901">
    <property type="entry name" value="GIY-YIG_endonuc_sf"/>
</dbReference>